<evidence type="ECO:0000313" key="1">
    <source>
        <dbReference type="EMBL" id="GAG89273.1"/>
    </source>
</evidence>
<sequence length="145" mass="16860">MGTDINVKILHGFKIPLSVSFDLKILDQKILDEDDWQLLGEPDYRDEIIENNVTSDTLKNILSDSSWNLYILTSTQEDFDIEHSYLILYNKSQELYYGCTPDYETGTVEPLDAEISEITKSLNEITLPNPHSWEYNLHWIVEGSW</sequence>
<reference evidence="1" key="1">
    <citation type="journal article" date="2014" name="Front. Microbiol.">
        <title>High frequency of phylogenetically diverse reductive dehalogenase-homologous genes in deep subseafloor sedimentary metagenomes.</title>
        <authorList>
            <person name="Kawai M."/>
            <person name="Futagami T."/>
            <person name="Toyoda A."/>
            <person name="Takaki Y."/>
            <person name="Nishi S."/>
            <person name="Hori S."/>
            <person name="Arai W."/>
            <person name="Tsubouchi T."/>
            <person name="Morono Y."/>
            <person name="Uchiyama I."/>
            <person name="Ito T."/>
            <person name="Fujiyama A."/>
            <person name="Inagaki F."/>
            <person name="Takami H."/>
        </authorList>
    </citation>
    <scope>NUCLEOTIDE SEQUENCE</scope>
    <source>
        <strain evidence="1">Expedition CK06-06</strain>
    </source>
</reference>
<accession>X1BYK0</accession>
<protein>
    <submittedName>
        <fullName evidence="1">Uncharacterized protein</fullName>
    </submittedName>
</protein>
<name>X1BYK0_9ZZZZ</name>
<proteinExistence type="predicted"/>
<dbReference type="EMBL" id="BART01010520">
    <property type="protein sequence ID" value="GAG89273.1"/>
    <property type="molecule type" value="Genomic_DNA"/>
</dbReference>
<comment type="caution">
    <text evidence="1">The sequence shown here is derived from an EMBL/GenBank/DDBJ whole genome shotgun (WGS) entry which is preliminary data.</text>
</comment>
<gene>
    <name evidence="1" type="ORF">S01H4_22835</name>
</gene>
<organism evidence="1">
    <name type="scientific">marine sediment metagenome</name>
    <dbReference type="NCBI Taxonomy" id="412755"/>
    <lineage>
        <taxon>unclassified sequences</taxon>
        <taxon>metagenomes</taxon>
        <taxon>ecological metagenomes</taxon>
    </lineage>
</organism>
<dbReference type="AlphaFoldDB" id="X1BYK0"/>